<keyword evidence="10" id="KW-0472">Membrane</keyword>
<evidence type="ECO:0000256" key="8">
    <source>
        <dbReference type="ARBA" id="ARBA00023004"/>
    </source>
</evidence>
<evidence type="ECO:0000256" key="7">
    <source>
        <dbReference type="ARBA" id="ARBA00022840"/>
    </source>
</evidence>
<comment type="caution">
    <text evidence="12">The sequence shown here is derived from an EMBL/GenBank/DDBJ whole genome shotgun (WGS) entry which is preliminary data.</text>
</comment>
<dbReference type="GO" id="GO:0005886">
    <property type="term" value="C:plasma membrane"/>
    <property type="evidence" value="ECO:0007669"/>
    <property type="project" value="UniProtKB-SubCell"/>
</dbReference>
<dbReference type="FunFam" id="3.40.50.300:FF:000134">
    <property type="entry name" value="Iron-enterobactin ABC transporter ATP-binding protein"/>
    <property type="match status" value="1"/>
</dbReference>
<dbReference type="Gene3D" id="3.40.50.300">
    <property type="entry name" value="P-loop containing nucleotide triphosphate hydrolases"/>
    <property type="match status" value="1"/>
</dbReference>
<dbReference type="InterPro" id="IPR051535">
    <property type="entry name" value="Siderophore_ABC-ATPase"/>
</dbReference>
<dbReference type="PROSITE" id="PS00211">
    <property type="entry name" value="ABC_TRANSPORTER_1"/>
    <property type="match status" value="1"/>
</dbReference>
<evidence type="ECO:0000256" key="2">
    <source>
        <dbReference type="ARBA" id="ARBA00005417"/>
    </source>
</evidence>
<dbReference type="SUPFAM" id="SSF52540">
    <property type="entry name" value="P-loop containing nucleoside triphosphate hydrolases"/>
    <property type="match status" value="1"/>
</dbReference>
<evidence type="ECO:0000256" key="10">
    <source>
        <dbReference type="ARBA" id="ARBA00023136"/>
    </source>
</evidence>
<dbReference type="InterPro" id="IPR027417">
    <property type="entry name" value="P-loop_NTPase"/>
</dbReference>
<dbReference type="PANTHER" id="PTHR42771:SF12">
    <property type="entry name" value="FE(3+) DICITRATE TRANSPORT ATP-BINDING PROTEIN FECE-RELATED"/>
    <property type="match status" value="1"/>
</dbReference>
<evidence type="ECO:0000256" key="9">
    <source>
        <dbReference type="ARBA" id="ARBA00023065"/>
    </source>
</evidence>
<evidence type="ECO:0000313" key="12">
    <source>
        <dbReference type="EMBL" id="SUP22398.1"/>
    </source>
</evidence>
<reference evidence="12 13" key="1">
    <citation type="submission" date="2018-06" db="EMBL/GenBank/DDBJ databases">
        <authorList>
            <consortium name="Pathogen Informatics"/>
            <person name="Doyle S."/>
        </authorList>
    </citation>
    <scope>NUCLEOTIDE SEQUENCE [LARGE SCALE GENOMIC DNA]</scope>
    <source>
        <strain evidence="12 13">NCTC11327</strain>
    </source>
</reference>
<dbReference type="InterPro" id="IPR017871">
    <property type="entry name" value="ABC_transporter-like_CS"/>
</dbReference>
<keyword evidence="7 12" id="KW-0067">ATP-binding</keyword>
<keyword evidence="8" id="KW-0408">Iron</keyword>
<keyword evidence="3" id="KW-0813">Transport</keyword>
<evidence type="ECO:0000256" key="1">
    <source>
        <dbReference type="ARBA" id="ARBA00004202"/>
    </source>
</evidence>
<dbReference type="GO" id="GO:0016887">
    <property type="term" value="F:ATP hydrolysis activity"/>
    <property type="evidence" value="ECO:0007669"/>
    <property type="project" value="InterPro"/>
</dbReference>
<evidence type="ECO:0000256" key="6">
    <source>
        <dbReference type="ARBA" id="ARBA00022741"/>
    </source>
</evidence>
<dbReference type="Pfam" id="PF00005">
    <property type="entry name" value="ABC_tran"/>
    <property type="match status" value="1"/>
</dbReference>
<evidence type="ECO:0000256" key="3">
    <source>
        <dbReference type="ARBA" id="ARBA00022448"/>
    </source>
</evidence>
<accession>A0AAX2LMG8</accession>
<feature type="domain" description="ABC transporter" evidence="11">
    <location>
        <begin position="16"/>
        <end position="252"/>
    </location>
</feature>
<sequence length="275" mass="30536">MEYKETDMNSDIEARLTGRNLRLGYEGYTVFDGIDVRIPDGKFTVIVGPNGCGKSTLLRTLCRLLKPKAGQVCLDGQDIHGLPTKALARQLGLLPQSATAPDGIRVVDLVARGRYPHQELFRQWSLGDERAVRAAMQVTGIDALAERQVDELSGGQRQRVWIAMVLAQQTPLLLLDEPTTYLDIAHQIELLELFRDLNRNSGHTLIAVLHDLNQACRYADHMIAMAHGKIIAEGNPSELISADLVRDVFGLESVIIEDPVSHTPLVIPRGRKRHE</sequence>
<evidence type="ECO:0000256" key="5">
    <source>
        <dbReference type="ARBA" id="ARBA00022496"/>
    </source>
</evidence>
<evidence type="ECO:0000313" key="13">
    <source>
        <dbReference type="Proteomes" id="UP000254626"/>
    </source>
</evidence>
<name>A0AAX2LMG8_VIBFL</name>
<dbReference type="PANTHER" id="PTHR42771">
    <property type="entry name" value="IRON(3+)-HYDROXAMATE IMPORT ATP-BINDING PROTEIN FHUC"/>
    <property type="match status" value="1"/>
</dbReference>
<proteinExistence type="inferred from homology"/>
<dbReference type="GO" id="GO:0006826">
    <property type="term" value="P:iron ion transport"/>
    <property type="evidence" value="ECO:0007669"/>
    <property type="project" value="UniProtKB-KW"/>
</dbReference>
<evidence type="ECO:0000256" key="4">
    <source>
        <dbReference type="ARBA" id="ARBA00022475"/>
    </source>
</evidence>
<dbReference type="CDD" id="cd03214">
    <property type="entry name" value="ABC_Iron-Siderophores_B12_Hemin"/>
    <property type="match status" value="1"/>
</dbReference>
<evidence type="ECO:0000259" key="11">
    <source>
        <dbReference type="PROSITE" id="PS50893"/>
    </source>
</evidence>
<comment type="subcellular location">
    <subcellularLocation>
        <location evidence="1">Cell membrane</location>
        <topology evidence="1">Peripheral membrane protein</topology>
    </subcellularLocation>
</comment>
<comment type="similarity">
    <text evidence="2">Belongs to the ABC transporter superfamily.</text>
</comment>
<keyword evidence="9" id="KW-0406">Ion transport</keyword>
<dbReference type="SMART" id="SM00382">
    <property type="entry name" value="AAA"/>
    <property type="match status" value="1"/>
</dbReference>
<dbReference type="AlphaFoldDB" id="A0AAX2LMG8"/>
<dbReference type="InterPro" id="IPR003439">
    <property type="entry name" value="ABC_transporter-like_ATP-bd"/>
</dbReference>
<dbReference type="RefSeq" id="WP_225869430.1">
    <property type="nucleotide sequence ID" value="NZ_CABLBX010000001.1"/>
</dbReference>
<dbReference type="PROSITE" id="PS50893">
    <property type="entry name" value="ABC_TRANSPORTER_2"/>
    <property type="match status" value="1"/>
</dbReference>
<protein>
    <submittedName>
        <fullName evidence="12">Ferric vibriobactin ABC transporter, ATP-binding protein</fullName>
    </submittedName>
</protein>
<keyword evidence="4" id="KW-1003">Cell membrane</keyword>
<keyword evidence="6" id="KW-0547">Nucleotide-binding</keyword>
<dbReference type="Proteomes" id="UP000254626">
    <property type="component" value="Unassembled WGS sequence"/>
</dbReference>
<dbReference type="EMBL" id="UHIP01000001">
    <property type="protein sequence ID" value="SUP22398.1"/>
    <property type="molecule type" value="Genomic_DNA"/>
</dbReference>
<organism evidence="12 13">
    <name type="scientific">Vibrio fluvialis</name>
    <dbReference type="NCBI Taxonomy" id="676"/>
    <lineage>
        <taxon>Bacteria</taxon>
        <taxon>Pseudomonadati</taxon>
        <taxon>Pseudomonadota</taxon>
        <taxon>Gammaproteobacteria</taxon>
        <taxon>Vibrionales</taxon>
        <taxon>Vibrionaceae</taxon>
        <taxon>Vibrio</taxon>
    </lineage>
</organism>
<gene>
    <name evidence="12" type="primary">yusV_1</name>
    <name evidence="12" type="ORF">NCTC11327_01030</name>
</gene>
<keyword evidence="5" id="KW-0410">Iron transport</keyword>
<dbReference type="GeneID" id="29387201"/>
<dbReference type="GO" id="GO:0005524">
    <property type="term" value="F:ATP binding"/>
    <property type="evidence" value="ECO:0007669"/>
    <property type="project" value="UniProtKB-KW"/>
</dbReference>
<dbReference type="InterPro" id="IPR003593">
    <property type="entry name" value="AAA+_ATPase"/>
</dbReference>